<dbReference type="EC" id="4.2.1.75" evidence="3"/>
<protein>
    <recommendedName>
        <fullName evidence="3">uroporphyrinogen-III synthase</fullName>
        <ecNumber evidence="3">4.2.1.75</ecNumber>
    </recommendedName>
    <alternativeName>
        <fullName evidence="7">Hydroxymethylbilane hydrolyase [cyclizing]</fullName>
    </alternativeName>
    <alternativeName>
        <fullName evidence="6">Uroporphyrinogen-III cosynthase</fullName>
    </alternativeName>
</protein>
<feature type="domain" description="Tetrapyrrole biosynthesis uroporphyrinogen III synthase" evidence="9">
    <location>
        <begin position="42"/>
        <end position="266"/>
    </location>
</feature>
<dbReference type="EMBL" id="UINC01001439">
    <property type="protein sequence ID" value="SUZ80756.1"/>
    <property type="molecule type" value="Genomic_DNA"/>
</dbReference>
<evidence type="ECO:0000256" key="1">
    <source>
        <dbReference type="ARBA" id="ARBA00004772"/>
    </source>
</evidence>
<name>A0A381QMZ2_9ZZZZ</name>
<evidence type="ECO:0000256" key="5">
    <source>
        <dbReference type="ARBA" id="ARBA00023244"/>
    </source>
</evidence>
<evidence type="ECO:0000256" key="6">
    <source>
        <dbReference type="ARBA" id="ARBA00031702"/>
    </source>
</evidence>
<dbReference type="PANTHER" id="PTHR38042:SF1">
    <property type="entry name" value="UROPORPHYRINOGEN-III SYNTHASE, CHLOROPLASTIC"/>
    <property type="match status" value="1"/>
</dbReference>
<evidence type="ECO:0000256" key="8">
    <source>
        <dbReference type="ARBA" id="ARBA00048617"/>
    </source>
</evidence>
<dbReference type="SUPFAM" id="SSF69618">
    <property type="entry name" value="HemD-like"/>
    <property type="match status" value="1"/>
</dbReference>
<proteinExistence type="inferred from homology"/>
<keyword evidence="4" id="KW-0456">Lyase</keyword>
<dbReference type="PANTHER" id="PTHR38042">
    <property type="entry name" value="UROPORPHYRINOGEN-III SYNTHASE, CHLOROPLASTIC"/>
    <property type="match status" value="1"/>
</dbReference>
<accession>A0A381QMZ2</accession>
<evidence type="ECO:0000256" key="2">
    <source>
        <dbReference type="ARBA" id="ARBA00008133"/>
    </source>
</evidence>
<comment type="catalytic activity">
    <reaction evidence="8">
        <text>hydroxymethylbilane = uroporphyrinogen III + H2O</text>
        <dbReference type="Rhea" id="RHEA:18965"/>
        <dbReference type="ChEBI" id="CHEBI:15377"/>
        <dbReference type="ChEBI" id="CHEBI:57308"/>
        <dbReference type="ChEBI" id="CHEBI:57845"/>
        <dbReference type="EC" id="4.2.1.75"/>
    </reaction>
</comment>
<dbReference type="Gene3D" id="3.40.50.10090">
    <property type="match status" value="2"/>
</dbReference>
<dbReference type="InterPro" id="IPR039793">
    <property type="entry name" value="UROS/Hem4"/>
</dbReference>
<dbReference type="GO" id="GO:0006780">
    <property type="term" value="P:uroporphyrinogen III biosynthetic process"/>
    <property type="evidence" value="ECO:0007669"/>
    <property type="project" value="InterPro"/>
</dbReference>
<comment type="pathway">
    <text evidence="1">Porphyrin-containing compound metabolism; protoporphyrin-IX biosynthesis; coproporphyrinogen-III from 5-aminolevulinate: step 3/4.</text>
</comment>
<organism evidence="10">
    <name type="scientific">marine metagenome</name>
    <dbReference type="NCBI Taxonomy" id="408172"/>
    <lineage>
        <taxon>unclassified sequences</taxon>
        <taxon>metagenomes</taxon>
        <taxon>ecological metagenomes</taxon>
    </lineage>
</organism>
<dbReference type="GO" id="GO:0004852">
    <property type="term" value="F:uroporphyrinogen-III synthase activity"/>
    <property type="evidence" value="ECO:0007669"/>
    <property type="project" value="UniProtKB-EC"/>
</dbReference>
<dbReference type="CDD" id="cd06578">
    <property type="entry name" value="HemD"/>
    <property type="match status" value="1"/>
</dbReference>
<reference evidence="10" key="1">
    <citation type="submission" date="2018-05" db="EMBL/GenBank/DDBJ databases">
        <authorList>
            <person name="Lanie J.A."/>
            <person name="Ng W.-L."/>
            <person name="Kazmierczak K.M."/>
            <person name="Andrzejewski T.M."/>
            <person name="Davidsen T.M."/>
            <person name="Wayne K.J."/>
            <person name="Tettelin H."/>
            <person name="Glass J.I."/>
            <person name="Rusch D."/>
            <person name="Podicherti R."/>
            <person name="Tsui H.-C.T."/>
            <person name="Winkler M.E."/>
        </authorList>
    </citation>
    <scope>NUCLEOTIDE SEQUENCE</scope>
</reference>
<evidence type="ECO:0000256" key="3">
    <source>
        <dbReference type="ARBA" id="ARBA00013109"/>
    </source>
</evidence>
<dbReference type="InterPro" id="IPR036108">
    <property type="entry name" value="4pyrrol_syn_uPrphyn_synt_sf"/>
</dbReference>
<dbReference type="Pfam" id="PF02602">
    <property type="entry name" value="HEM4"/>
    <property type="match status" value="1"/>
</dbReference>
<evidence type="ECO:0000259" key="9">
    <source>
        <dbReference type="Pfam" id="PF02602"/>
    </source>
</evidence>
<evidence type="ECO:0000313" key="10">
    <source>
        <dbReference type="EMBL" id="SUZ80756.1"/>
    </source>
</evidence>
<evidence type="ECO:0000256" key="7">
    <source>
        <dbReference type="ARBA" id="ARBA00032649"/>
    </source>
</evidence>
<dbReference type="InterPro" id="IPR003754">
    <property type="entry name" value="4pyrrol_synth_uPrphyn_synth"/>
</dbReference>
<gene>
    <name evidence="10" type="ORF">METZ01_LOCUS33610</name>
</gene>
<keyword evidence="5" id="KW-0627">Porphyrin biosynthesis</keyword>
<sequence length="278" mass="28989">MYDLHQGWENREGAAGDGGRGVSPLIGRTLVVTRAAAQAAGLVDALEVLGAKVVRLPAIKIEPPMDQRALHHAVQNTAEYDWVIFTSANGVDFFRTAAEAVGVDVKGALASTRLSCVGPATANTLEALGLTVEVVPETHRAEAVVDALAAHQSLLGKRVLIPTVAEARPVLRDGLQELGAEVDAVTAYRTVSVENPDPGALDQIGRGVDLVTFTSPSAVRSFHRLVDGEVVADAGVIGPVTADAARDLGYRVAAEADPFTISGLVEAISSHFKGARHG</sequence>
<evidence type="ECO:0000256" key="4">
    <source>
        <dbReference type="ARBA" id="ARBA00023239"/>
    </source>
</evidence>
<dbReference type="AlphaFoldDB" id="A0A381QMZ2"/>
<comment type="similarity">
    <text evidence="2">Belongs to the uroporphyrinogen-III synthase family.</text>
</comment>